<feature type="domain" description="Endoplasmic reticulum vesicle transporter N-terminal" evidence="9">
    <location>
        <begin position="7"/>
        <end position="106"/>
    </location>
</feature>
<dbReference type="PANTHER" id="PTHR10984">
    <property type="entry name" value="ENDOPLASMIC RETICULUM-GOLGI INTERMEDIATE COMPARTMENT PROTEIN"/>
    <property type="match status" value="1"/>
</dbReference>
<evidence type="ECO:0000259" key="9">
    <source>
        <dbReference type="Pfam" id="PF13850"/>
    </source>
</evidence>
<evidence type="ECO:0000256" key="6">
    <source>
        <dbReference type="SAM" id="MobiDB-lite"/>
    </source>
</evidence>
<dbReference type="Pfam" id="PF13850">
    <property type="entry name" value="ERGIC_N"/>
    <property type="match status" value="1"/>
</dbReference>
<evidence type="ECO:0000256" key="3">
    <source>
        <dbReference type="ARBA" id="ARBA00022692"/>
    </source>
</evidence>
<proteinExistence type="inferred from homology"/>
<evidence type="ECO:0000313" key="10">
    <source>
        <dbReference type="EMBL" id="CAD8344392.1"/>
    </source>
</evidence>
<protein>
    <recommendedName>
        <fullName evidence="11">Endoplasmic reticulum vesicle transporter C-terminal domain-containing protein</fullName>
    </recommendedName>
</protein>
<feature type="compositionally biased region" description="Polar residues" evidence="6">
    <location>
        <begin position="140"/>
        <end position="150"/>
    </location>
</feature>
<evidence type="ECO:0000256" key="7">
    <source>
        <dbReference type="SAM" id="Phobius"/>
    </source>
</evidence>
<reference evidence="10" key="1">
    <citation type="submission" date="2021-01" db="EMBL/GenBank/DDBJ databases">
        <authorList>
            <person name="Corre E."/>
            <person name="Pelletier E."/>
            <person name="Niang G."/>
            <person name="Scheremetjew M."/>
            <person name="Finn R."/>
            <person name="Kale V."/>
            <person name="Holt S."/>
            <person name="Cochrane G."/>
            <person name="Meng A."/>
            <person name="Brown T."/>
            <person name="Cohen L."/>
        </authorList>
    </citation>
    <scope>NUCLEOTIDE SEQUENCE</scope>
    <source>
        <strain evidence="10">Pbaha01</strain>
    </source>
</reference>
<name>A0A7R9ZUX1_9DINO</name>
<dbReference type="GO" id="GO:0016020">
    <property type="term" value="C:membrane"/>
    <property type="evidence" value="ECO:0007669"/>
    <property type="project" value="UniProtKB-SubCell"/>
</dbReference>
<feature type="region of interest" description="Disordered" evidence="6">
    <location>
        <begin position="125"/>
        <end position="150"/>
    </location>
</feature>
<sequence>MALLRLFRECDMFRKLPPEHREAELPEPAAVSVLRIASLVLIAVLTLSETAAFLTPVAKQRFDLDMGESADASAPRKIRVLVNVTVHDFPCIDLSLDYQDVMGTRTTDVRTTIFKQRLHANGSLVGETVNNDPKAAENGGPSNPNIHRNSTGNKTCGNCYGARPDGECCNSCSDVLYAYRLKRWALPRIEDIEQCKNDGTSKLAYQPPQIIRLDDYSSDDYLPKFTRLGSLAPAGSEPRITAPFKLNFTLEPLKPLNLSSLGRTFKPLVLNFSTGDGKAGTTFEDDWGDDFDTYDDGYSDDYDDYWAEGGSGSKKDKSQSAKAWPDCVRQNVIIHGYDVGEALMVDLTPYGAKEGCWNNDCKETDKFSCSSFEGCATVCQKVASCQWWTWGKEDGVAKCWIRTGRHGRGKRYGFSSGARACFPPENSTANASTDSTGTLPESKPAGEAEPETQPRRLSSWDDDYDGYGYGSRPFALNFGNSLHMPVFGMDQREADRRREQRGESCRIHGFFDTNKVPGNFHIGTHGASAPSYITYFDEPAPPTQNMRHTINSLAFIETATGELLNATQPLDGFESPKAFTFQYYLTITPATVSGRGSVAPLHGYQFRAGSFVTNELIGPAVFFRMDIDPIRVTYYTEEVRWSRFLVNICAIVGGCIAVVSMLAQFLESAVALASDKD</sequence>
<evidence type="ECO:0000259" key="8">
    <source>
        <dbReference type="Pfam" id="PF07970"/>
    </source>
</evidence>
<evidence type="ECO:0000256" key="5">
    <source>
        <dbReference type="ARBA" id="ARBA00023136"/>
    </source>
</evidence>
<dbReference type="EMBL" id="HBEG01000223">
    <property type="protein sequence ID" value="CAD8344392.1"/>
    <property type="molecule type" value="Transcribed_RNA"/>
</dbReference>
<dbReference type="GO" id="GO:0030134">
    <property type="term" value="C:COPII-coated ER to Golgi transport vesicle"/>
    <property type="evidence" value="ECO:0007669"/>
    <property type="project" value="TreeGrafter"/>
</dbReference>
<dbReference type="AlphaFoldDB" id="A0A7R9ZUX1"/>
<comment type="subcellular location">
    <subcellularLocation>
        <location evidence="1">Membrane</location>
        <topology evidence="1">Multi-pass membrane protein</topology>
    </subcellularLocation>
</comment>
<feature type="compositionally biased region" description="Polar residues" evidence="6">
    <location>
        <begin position="425"/>
        <end position="439"/>
    </location>
</feature>
<feature type="domain" description="Endoplasmic reticulum vesicle transporter C-terminal" evidence="8">
    <location>
        <begin position="494"/>
        <end position="662"/>
    </location>
</feature>
<keyword evidence="3 7" id="KW-0812">Transmembrane</keyword>
<feature type="transmembrane region" description="Helical" evidence="7">
    <location>
        <begin position="644"/>
        <end position="666"/>
    </location>
</feature>
<evidence type="ECO:0008006" key="11">
    <source>
        <dbReference type="Google" id="ProtNLM"/>
    </source>
</evidence>
<accession>A0A7R9ZUX1</accession>
<comment type="similarity">
    <text evidence="2">Belongs to the ERGIC family.</text>
</comment>
<evidence type="ECO:0000256" key="4">
    <source>
        <dbReference type="ARBA" id="ARBA00022989"/>
    </source>
</evidence>
<keyword evidence="4 7" id="KW-1133">Transmembrane helix</keyword>
<dbReference type="PANTHER" id="PTHR10984:SF25">
    <property type="entry name" value="ENDOPLASMIC RETICULUM-GOLGI INTERMEDIATE COMPARTMENT PROTEIN 3"/>
    <property type="match status" value="1"/>
</dbReference>
<evidence type="ECO:0000256" key="1">
    <source>
        <dbReference type="ARBA" id="ARBA00004141"/>
    </source>
</evidence>
<feature type="region of interest" description="Disordered" evidence="6">
    <location>
        <begin position="423"/>
        <end position="460"/>
    </location>
</feature>
<dbReference type="InterPro" id="IPR045888">
    <property type="entry name" value="Erv"/>
</dbReference>
<dbReference type="InterPro" id="IPR039542">
    <property type="entry name" value="Erv_N"/>
</dbReference>
<gene>
    <name evidence="10" type="ORF">PBAH0796_LOCUS130</name>
</gene>
<feature type="domain" description="Endoplasmic reticulum vesicle transporter C-terminal" evidence="8">
    <location>
        <begin position="159"/>
        <end position="202"/>
    </location>
</feature>
<dbReference type="InterPro" id="IPR012936">
    <property type="entry name" value="Erv_C"/>
</dbReference>
<evidence type="ECO:0000256" key="2">
    <source>
        <dbReference type="ARBA" id="ARBA00005648"/>
    </source>
</evidence>
<keyword evidence="5 7" id="KW-0472">Membrane</keyword>
<dbReference type="Pfam" id="PF07970">
    <property type="entry name" value="COPIIcoated_ERV"/>
    <property type="match status" value="2"/>
</dbReference>
<organism evidence="10">
    <name type="scientific">Pyrodinium bahamense</name>
    <dbReference type="NCBI Taxonomy" id="73915"/>
    <lineage>
        <taxon>Eukaryota</taxon>
        <taxon>Sar</taxon>
        <taxon>Alveolata</taxon>
        <taxon>Dinophyceae</taxon>
        <taxon>Gonyaulacales</taxon>
        <taxon>Pyrocystaceae</taxon>
        <taxon>Pyrodinium</taxon>
    </lineage>
</organism>
<dbReference type="GO" id="GO:0005783">
    <property type="term" value="C:endoplasmic reticulum"/>
    <property type="evidence" value="ECO:0007669"/>
    <property type="project" value="TreeGrafter"/>
</dbReference>